<keyword evidence="2" id="KW-0813">Transport</keyword>
<feature type="transmembrane region" description="Helical" evidence="7">
    <location>
        <begin position="361"/>
        <end position="383"/>
    </location>
</feature>
<dbReference type="PANTHER" id="PTHR23517">
    <property type="entry name" value="RESISTANCE PROTEIN MDTM, PUTATIVE-RELATED-RELATED"/>
    <property type="match status" value="1"/>
</dbReference>
<evidence type="ECO:0000256" key="7">
    <source>
        <dbReference type="SAM" id="Phobius"/>
    </source>
</evidence>
<dbReference type="InterPro" id="IPR020846">
    <property type="entry name" value="MFS_dom"/>
</dbReference>
<proteinExistence type="predicted"/>
<accession>A0ABV8ZML3</accession>
<dbReference type="Pfam" id="PF07690">
    <property type="entry name" value="MFS_1"/>
    <property type="match status" value="1"/>
</dbReference>
<organism evidence="9 10">
    <name type="scientific">Chromobacterium aquaticum</name>
    <dbReference type="NCBI Taxonomy" id="467180"/>
    <lineage>
        <taxon>Bacteria</taxon>
        <taxon>Pseudomonadati</taxon>
        <taxon>Pseudomonadota</taxon>
        <taxon>Betaproteobacteria</taxon>
        <taxon>Neisseriales</taxon>
        <taxon>Chromobacteriaceae</taxon>
        <taxon>Chromobacterium</taxon>
    </lineage>
</organism>
<feature type="transmembrane region" description="Helical" evidence="7">
    <location>
        <begin position="163"/>
        <end position="181"/>
    </location>
</feature>
<dbReference type="Gene3D" id="1.20.1250.20">
    <property type="entry name" value="MFS general substrate transporter like domains"/>
    <property type="match status" value="1"/>
</dbReference>
<gene>
    <name evidence="9" type="ORF">ACFO0R_04815</name>
</gene>
<name>A0ABV8ZML3_9NEIS</name>
<feature type="transmembrane region" description="Helical" evidence="7">
    <location>
        <begin position="272"/>
        <end position="291"/>
    </location>
</feature>
<evidence type="ECO:0000313" key="10">
    <source>
        <dbReference type="Proteomes" id="UP001595999"/>
    </source>
</evidence>
<comment type="caution">
    <text evidence="9">The sequence shown here is derived from an EMBL/GenBank/DDBJ whole genome shotgun (WGS) entry which is preliminary data.</text>
</comment>
<dbReference type="InterPro" id="IPR011701">
    <property type="entry name" value="MFS"/>
</dbReference>
<evidence type="ECO:0000256" key="2">
    <source>
        <dbReference type="ARBA" id="ARBA00022448"/>
    </source>
</evidence>
<feature type="transmembrane region" description="Helical" evidence="7">
    <location>
        <begin position="389"/>
        <end position="408"/>
    </location>
</feature>
<keyword evidence="6 7" id="KW-0472">Membrane</keyword>
<dbReference type="SUPFAM" id="SSF103473">
    <property type="entry name" value="MFS general substrate transporter"/>
    <property type="match status" value="1"/>
</dbReference>
<evidence type="ECO:0000313" key="9">
    <source>
        <dbReference type="EMBL" id="MFC4488933.1"/>
    </source>
</evidence>
<dbReference type="PANTHER" id="PTHR23517:SF2">
    <property type="entry name" value="MULTIDRUG RESISTANCE PROTEIN MDTH"/>
    <property type="match status" value="1"/>
</dbReference>
<evidence type="ECO:0000256" key="6">
    <source>
        <dbReference type="ARBA" id="ARBA00023136"/>
    </source>
</evidence>
<evidence type="ECO:0000256" key="4">
    <source>
        <dbReference type="ARBA" id="ARBA00022692"/>
    </source>
</evidence>
<evidence type="ECO:0000256" key="3">
    <source>
        <dbReference type="ARBA" id="ARBA00022475"/>
    </source>
</evidence>
<keyword evidence="5 7" id="KW-1133">Transmembrane helix</keyword>
<feature type="transmembrane region" description="Helical" evidence="7">
    <location>
        <begin position="99"/>
        <end position="115"/>
    </location>
</feature>
<feature type="transmembrane region" description="Helical" evidence="7">
    <location>
        <begin position="300"/>
        <end position="319"/>
    </location>
</feature>
<keyword evidence="10" id="KW-1185">Reference proteome</keyword>
<feature type="transmembrane region" description="Helical" evidence="7">
    <location>
        <begin position="69"/>
        <end position="87"/>
    </location>
</feature>
<sequence>MHPFFDSAFDRILSGFPVCIGVVAMADVRNEEQIRYLLVCSWLLTMSRAVVAPLLVLTLGRQLRLDSEQIGLLLGAVLLLSAVMGLYGGHLVDRWPRRPVLWGAALLIAGNYLVLPLSQQLWWTALALALSEIGQAVHGIAVKALISDLLPPERRGKAFSLRYTLANVGWAVGPLLCSLLLGWNGNWPFWCAIALALAGGLATPRGGAAAPRVAADAPGAGFIDTLTRLRQDRVLVLFTLSCALANLVYARFSSYLPLYLMQTLPEAEVLRWMSALISCNAVCVVLLQYPLGRGLRPGRLMPAIGAGFILLGLGTLGFGWMRGGLWGMCAAMLVFSLGEIVLVPAEYLYIDAIAPEDCKGIYYGAQNLASLGGALGPMLAGWVLARASAGLLFAGMAAFCALAWLLALRGETLRRTRHGSRWQASVLKA</sequence>
<feature type="transmembrane region" description="Helical" evidence="7">
    <location>
        <begin position="36"/>
        <end position="57"/>
    </location>
</feature>
<evidence type="ECO:0000256" key="1">
    <source>
        <dbReference type="ARBA" id="ARBA00004651"/>
    </source>
</evidence>
<keyword evidence="3" id="KW-1003">Cell membrane</keyword>
<dbReference type="RefSeq" id="WP_378124205.1">
    <property type="nucleotide sequence ID" value="NZ_JBHSEK010000002.1"/>
</dbReference>
<dbReference type="PROSITE" id="PS50850">
    <property type="entry name" value="MFS"/>
    <property type="match status" value="1"/>
</dbReference>
<evidence type="ECO:0000256" key="5">
    <source>
        <dbReference type="ARBA" id="ARBA00022989"/>
    </source>
</evidence>
<reference evidence="10" key="1">
    <citation type="journal article" date="2019" name="Int. J. Syst. Evol. Microbiol.">
        <title>The Global Catalogue of Microorganisms (GCM) 10K type strain sequencing project: providing services to taxonomists for standard genome sequencing and annotation.</title>
        <authorList>
            <consortium name="The Broad Institute Genomics Platform"/>
            <consortium name="The Broad Institute Genome Sequencing Center for Infectious Disease"/>
            <person name="Wu L."/>
            <person name="Ma J."/>
        </authorList>
    </citation>
    <scope>NUCLEOTIDE SEQUENCE [LARGE SCALE GENOMIC DNA]</scope>
    <source>
        <strain evidence="10">CGMCC 4.7608</strain>
    </source>
</reference>
<feature type="transmembrane region" description="Helical" evidence="7">
    <location>
        <begin position="234"/>
        <end position="252"/>
    </location>
</feature>
<protein>
    <submittedName>
        <fullName evidence="9">MFS transporter</fullName>
    </submittedName>
</protein>
<dbReference type="EMBL" id="JBHSEK010000002">
    <property type="protein sequence ID" value="MFC4488933.1"/>
    <property type="molecule type" value="Genomic_DNA"/>
</dbReference>
<feature type="transmembrane region" description="Helical" evidence="7">
    <location>
        <begin position="325"/>
        <end position="349"/>
    </location>
</feature>
<dbReference type="InterPro" id="IPR036259">
    <property type="entry name" value="MFS_trans_sf"/>
</dbReference>
<feature type="domain" description="Major facilitator superfamily (MFS) profile" evidence="8">
    <location>
        <begin position="33"/>
        <end position="415"/>
    </location>
</feature>
<comment type="subcellular location">
    <subcellularLocation>
        <location evidence="1">Cell membrane</location>
        <topology evidence="1">Multi-pass membrane protein</topology>
    </subcellularLocation>
</comment>
<dbReference type="Proteomes" id="UP001595999">
    <property type="component" value="Unassembled WGS sequence"/>
</dbReference>
<dbReference type="InterPro" id="IPR050171">
    <property type="entry name" value="MFS_Transporters"/>
</dbReference>
<keyword evidence="4 7" id="KW-0812">Transmembrane</keyword>
<evidence type="ECO:0000259" key="8">
    <source>
        <dbReference type="PROSITE" id="PS50850"/>
    </source>
</evidence>